<protein>
    <submittedName>
        <fullName evidence="1">Uncharacterized protein</fullName>
    </submittedName>
</protein>
<dbReference type="EMBL" id="CAACVG010008029">
    <property type="protein sequence ID" value="VEN48125.1"/>
    <property type="molecule type" value="Genomic_DNA"/>
</dbReference>
<evidence type="ECO:0000313" key="1">
    <source>
        <dbReference type="EMBL" id="VEN48125.1"/>
    </source>
</evidence>
<evidence type="ECO:0000313" key="2">
    <source>
        <dbReference type="Proteomes" id="UP000410492"/>
    </source>
</evidence>
<proteinExistence type="predicted"/>
<reference evidence="1 2" key="1">
    <citation type="submission" date="2019-01" db="EMBL/GenBank/DDBJ databases">
        <authorList>
            <person name="Sayadi A."/>
        </authorList>
    </citation>
    <scope>NUCLEOTIDE SEQUENCE [LARGE SCALE GENOMIC DNA]</scope>
</reference>
<keyword evidence="2" id="KW-1185">Reference proteome</keyword>
<gene>
    <name evidence="1" type="ORF">CALMAC_LOCUS9694</name>
</gene>
<dbReference type="Proteomes" id="UP000410492">
    <property type="component" value="Unassembled WGS sequence"/>
</dbReference>
<dbReference type="AlphaFoldDB" id="A0A653CJN4"/>
<dbReference type="OrthoDB" id="7167860at2759"/>
<organism evidence="1 2">
    <name type="scientific">Callosobruchus maculatus</name>
    <name type="common">Southern cowpea weevil</name>
    <name type="synonym">Pulse bruchid</name>
    <dbReference type="NCBI Taxonomy" id="64391"/>
    <lineage>
        <taxon>Eukaryota</taxon>
        <taxon>Metazoa</taxon>
        <taxon>Ecdysozoa</taxon>
        <taxon>Arthropoda</taxon>
        <taxon>Hexapoda</taxon>
        <taxon>Insecta</taxon>
        <taxon>Pterygota</taxon>
        <taxon>Neoptera</taxon>
        <taxon>Endopterygota</taxon>
        <taxon>Coleoptera</taxon>
        <taxon>Polyphaga</taxon>
        <taxon>Cucujiformia</taxon>
        <taxon>Chrysomeloidea</taxon>
        <taxon>Chrysomelidae</taxon>
        <taxon>Bruchinae</taxon>
        <taxon>Bruchini</taxon>
        <taxon>Callosobruchus</taxon>
    </lineage>
</organism>
<accession>A0A653CJN4</accession>
<sequence>MALQEAKHIWLVFRGHKSVCHLR</sequence>
<name>A0A653CJN4_CALMS</name>